<dbReference type="InterPro" id="IPR046532">
    <property type="entry name" value="DUF6597"/>
</dbReference>
<accession>A0A431TWP4</accession>
<evidence type="ECO:0000313" key="2">
    <source>
        <dbReference type="EMBL" id="RTQ46014.1"/>
    </source>
</evidence>
<organism evidence="2 3">
    <name type="scientific">Hymenobacter gummosus</name>
    <dbReference type="NCBI Taxonomy" id="1776032"/>
    <lineage>
        <taxon>Bacteria</taxon>
        <taxon>Pseudomonadati</taxon>
        <taxon>Bacteroidota</taxon>
        <taxon>Cytophagia</taxon>
        <taxon>Cytophagales</taxon>
        <taxon>Hymenobacteraceae</taxon>
        <taxon>Hymenobacter</taxon>
    </lineage>
</organism>
<gene>
    <name evidence="2" type="ORF">EJV47_22920</name>
</gene>
<reference evidence="2 3" key="1">
    <citation type="submission" date="2018-12" db="EMBL/GenBank/DDBJ databases">
        <title>Hymenobacter gummosus sp. nov., isolated from a spring.</title>
        <authorList>
            <person name="Nie L."/>
        </authorList>
    </citation>
    <scope>NUCLEOTIDE SEQUENCE [LARGE SCALE GENOMIC DNA]</scope>
    <source>
        <strain evidence="2 3">KCTC 52166</strain>
    </source>
</reference>
<name>A0A431TWP4_9BACT</name>
<dbReference type="RefSeq" id="WP_126695550.1">
    <property type="nucleotide sequence ID" value="NZ_RXOF01000017.1"/>
</dbReference>
<keyword evidence="3" id="KW-1185">Reference proteome</keyword>
<protein>
    <submittedName>
        <fullName evidence="2">AraC family transcriptional regulator</fullName>
    </submittedName>
</protein>
<dbReference type="Proteomes" id="UP000282184">
    <property type="component" value="Unassembled WGS sequence"/>
</dbReference>
<feature type="domain" description="DUF6597" evidence="1">
    <location>
        <begin position="19"/>
        <end position="122"/>
    </location>
</feature>
<dbReference type="OrthoDB" id="935959at2"/>
<dbReference type="Gene3D" id="1.10.10.60">
    <property type="entry name" value="Homeodomain-like"/>
    <property type="match status" value="1"/>
</dbReference>
<evidence type="ECO:0000313" key="3">
    <source>
        <dbReference type="Proteomes" id="UP000282184"/>
    </source>
</evidence>
<evidence type="ECO:0000259" key="1">
    <source>
        <dbReference type="Pfam" id="PF20240"/>
    </source>
</evidence>
<dbReference type="Pfam" id="PF20240">
    <property type="entry name" value="DUF6597"/>
    <property type="match status" value="1"/>
</dbReference>
<comment type="caution">
    <text evidence="2">The sequence shown here is derived from an EMBL/GenBank/DDBJ whole genome shotgun (WGS) entry which is preliminary data.</text>
</comment>
<dbReference type="AlphaFoldDB" id="A0A431TWP4"/>
<dbReference type="EMBL" id="RXOF01000017">
    <property type="protein sequence ID" value="RTQ46014.1"/>
    <property type="molecule type" value="Genomic_DNA"/>
</dbReference>
<proteinExistence type="predicted"/>
<sequence length="266" mass="29137">MQHLPRVLIDAVPTATFQRQEPAEELRPYVAFFWQSQPAAELRSFVLPNAQGVLSFNLGRQPWYSDAPPHPRRVFARSQVFGHLTRPCCCCYPAGTELFGVTLQPGALALLLGVPAPALADLAADLTALLPLASLEAELRREPAFAGRVALLQAWLRAQFRGAPVDYRYQLVQAAAARFGRPGAGQYVVEQAAAQVSVTPKSLTRYFQQVVGLGPKRCAQLARFKLALAAYRQYGSAWDYEAAGYADFAHFARSSHRLLGRGLAGL</sequence>